<evidence type="ECO:0000259" key="3">
    <source>
        <dbReference type="Pfam" id="PF04677"/>
    </source>
</evidence>
<dbReference type="InterPro" id="IPR040194">
    <property type="entry name" value="Cwf19-like"/>
</dbReference>
<organism evidence="4 5">
    <name type="scientific">Neofusicoccum ribis</name>
    <dbReference type="NCBI Taxonomy" id="45134"/>
    <lineage>
        <taxon>Eukaryota</taxon>
        <taxon>Fungi</taxon>
        <taxon>Dikarya</taxon>
        <taxon>Ascomycota</taxon>
        <taxon>Pezizomycotina</taxon>
        <taxon>Dothideomycetes</taxon>
        <taxon>Dothideomycetes incertae sedis</taxon>
        <taxon>Botryosphaeriales</taxon>
        <taxon>Botryosphaeriaceae</taxon>
        <taxon>Neofusicoccum</taxon>
    </lineage>
</organism>
<dbReference type="InterPro" id="IPR006767">
    <property type="entry name" value="Cwf19-like_C_dom-2"/>
</dbReference>
<dbReference type="CDD" id="cd07380">
    <property type="entry name" value="MPP_CWF19_N"/>
    <property type="match status" value="1"/>
</dbReference>
<dbReference type="SUPFAM" id="SSF54197">
    <property type="entry name" value="HIT-like"/>
    <property type="match status" value="1"/>
</dbReference>
<evidence type="ECO:0000313" key="5">
    <source>
        <dbReference type="Proteomes" id="UP001521116"/>
    </source>
</evidence>
<evidence type="ECO:0000259" key="2">
    <source>
        <dbReference type="Pfam" id="PF04676"/>
    </source>
</evidence>
<evidence type="ECO:0000256" key="1">
    <source>
        <dbReference type="SAM" id="MobiDB-lite"/>
    </source>
</evidence>
<name>A0ABR3T168_9PEZI</name>
<feature type="compositionally biased region" description="Polar residues" evidence="1">
    <location>
        <begin position="260"/>
        <end position="269"/>
    </location>
</feature>
<evidence type="ECO:0000313" key="4">
    <source>
        <dbReference type="EMBL" id="KAL1633304.1"/>
    </source>
</evidence>
<dbReference type="Pfam" id="PF04677">
    <property type="entry name" value="CwfJ_C_1"/>
    <property type="match status" value="1"/>
</dbReference>
<sequence length="548" mass="60006">MASKIAVIGGVNGQFPEVFKKVAALHAKNNFSFAIVVGDLFTDPQIATAEDEKNEADLVAGKIDLPLPVYFALGSKSLPEKVIQKLDASDGELCSNLSFLGKRSVLKTSEGIRIVALGGSLDPNIAAGVSKDKYPPYYGEDDARALRGANSADILVTSQWPSGVQTGSRADLNVDPASKPLQQPCIADLCTTLKPRYHFSAFPTAFYEREPFFHAPTEDAGDGYRITRFISLASYGNPNKAKWIYAFSIDPTAAPPVSIPSGTTASPLSLSGKKRPKPSQEAAYRFSTDDGPRRRGNKRQRAAPPTQSECFFCLSNPNVATHLVTSIGNEVYLTTAKGPLSTATTFAPELKFPCHMLIIPLSHEPTLAAIKDPETRKSTFEEMQRFRGALHKMISEASNHELGAVTWEISRAGGFHTHWQFLPVPADLIKRGLVEAAFKVQAQNEKYPAFEKRDVGDGFEEGNDFFRLKIWSPGEDGAGSEGTEANLILPLDESFRFDLQFGRKVLAKLLGLDNRVDWRECGQTQEDEVGDVEAFKAVFKAYDFSLEE</sequence>
<evidence type="ECO:0008006" key="6">
    <source>
        <dbReference type="Google" id="ProtNLM"/>
    </source>
</evidence>
<accession>A0ABR3T168</accession>
<dbReference type="Proteomes" id="UP001521116">
    <property type="component" value="Unassembled WGS sequence"/>
</dbReference>
<keyword evidence="5" id="KW-1185">Reference proteome</keyword>
<feature type="domain" description="Cwf19-like C-terminal" evidence="3">
    <location>
        <begin position="303"/>
        <end position="431"/>
    </location>
</feature>
<protein>
    <recommendedName>
        <fullName evidence="6">CwfJ domain protein</fullName>
    </recommendedName>
</protein>
<proteinExistence type="predicted"/>
<dbReference type="Pfam" id="PF04676">
    <property type="entry name" value="CwfJ_C_2"/>
    <property type="match status" value="1"/>
</dbReference>
<dbReference type="InterPro" id="IPR006768">
    <property type="entry name" value="Cwf19-like_C_dom-1"/>
</dbReference>
<feature type="region of interest" description="Disordered" evidence="1">
    <location>
        <begin position="258"/>
        <end position="303"/>
    </location>
</feature>
<feature type="domain" description="Cwf19-like protein C-terminal" evidence="2">
    <location>
        <begin position="487"/>
        <end position="544"/>
    </location>
</feature>
<gene>
    <name evidence="4" type="ORF">SLS56_002937</name>
</gene>
<dbReference type="PANTHER" id="PTHR12072:SF4">
    <property type="entry name" value="CWF19-LIKE PROTEIN 1"/>
    <property type="match status" value="1"/>
</dbReference>
<reference evidence="4 5" key="1">
    <citation type="submission" date="2024-02" db="EMBL/GenBank/DDBJ databases">
        <title>De novo assembly and annotation of 12 fungi associated with fruit tree decline syndrome in Ontario, Canada.</title>
        <authorList>
            <person name="Sulman M."/>
            <person name="Ellouze W."/>
            <person name="Ilyukhin E."/>
        </authorList>
    </citation>
    <scope>NUCLEOTIDE SEQUENCE [LARGE SCALE GENOMIC DNA]</scope>
    <source>
        <strain evidence="4 5">M1-105</strain>
    </source>
</reference>
<dbReference type="PANTHER" id="PTHR12072">
    <property type="entry name" value="CWF19, CELL CYCLE CONTROL PROTEIN"/>
    <property type="match status" value="1"/>
</dbReference>
<comment type="caution">
    <text evidence="4">The sequence shown here is derived from an EMBL/GenBank/DDBJ whole genome shotgun (WGS) entry which is preliminary data.</text>
</comment>
<dbReference type="EMBL" id="JAJVDC020000022">
    <property type="protein sequence ID" value="KAL1633304.1"/>
    <property type="molecule type" value="Genomic_DNA"/>
</dbReference>
<dbReference type="InterPro" id="IPR036265">
    <property type="entry name" value="HIT-like_sf"/>
</dbReference>